<evidence type="ECO:0000313" key="10">
    <source>
        <dbReference type="Proteomes" id="UP000179113"/>
    </source>
</evidence>
<sequence length="142" mass="15291">METQIIKGKKINMTQVFLDTGVLVPVTLVTCSIEVTADLENKNVEVTGISKGKGFSGVMKKWNFKGSMATRGQSDKPRAAGSIGGQTPSRVFKGKKMAGRMGNSQITVKGLRIVKVYPERKELLVSGPVPGARNSDLKIKVL</sequence>
<evidence type="ECO:0000256" key="6">
    <source>
        <dbReference type="ARBA" id="ARBA00035243"/>
    </source>
</evidence>
<dbReference type="EMBL" id="MEWA01000010">
    <property type="protein sequence ID" value="OGC70056.1"/>
    <property type="molecule type" value="Genomic_DNA"/>
</dbReference>
<dbReference type="Proteomes" id="UP000179113">
    <property type="component" value="Unassembled WGS sequence"/>
</dbReference>
<feature type="region of interest" description="Disordered" evidence="8">
    <location>
        <begin position="68"/>
        <end position="87"/>
    </location>
</feature>
<evidence type="ECO:0000256" key="2">
    <source>
        <dbReference type="ARBA" id="ARBA00022730"/>
    </source>
</evidence>
<keyword evidence="4 9" id="KW-0689">Ribosomal protein</keyword>
<protein>
    <recommendedName>
        <fullName evidence="6">Large ribosomal subunit protein uL3</fullName>
    </recommendedName>
    <alternativeName>
        <fullName evidence="7">50S ribosomal protein L3</fullName>
    </alternativeName>
</protein>
<evidence type="ECO:0000256" key="5">
    <source>
        <dbReference type="ARBA" id="ARBA00023274"/>
    </source>
</evidence>
<comment type="similarity">
    <text evidence="1">Belongs to the universal ribosomal protein uL3 family.</text>
</comment>
<dbReference type="GO" id="GO:0006412">
    <property type="term" value="P:translation"/>
    <property type="evidence" value="ECO:0007669"/>
    <property type="project" value="InterPro"/>
</dbReference>
<dbReference type="GO" id="GO:1990904">
    <property type="term" value="C:ribonucleoprotein complex"/>
    <property type="evidence" value="ECO:0007669"/>
    <property type="project" value="UniProtKB-KW"/>
</dbReference>
<organism evidence="9 10">
    <name type="scientific">candidate division WWE3 bacterium RIFOXYC1_FULL_39_7</name>
    <dbReference type="NCBI Taxonomy" id="1802643"/>
    <lineage>
        <taxon>Bacteria</taxon>
        <taxon>Katanobacteria</taxon>
    </lineage>
</organism>
<dbReference type="FunFam" id="2.40.30.10:FF:000004">
    <property type="entry name" value="50S ribosomal protein L3"/>
    <property type="match status" value="1"/>
</dbReference>
<dbReference type="InterPro" id="IPR009000">
    <property type="entry name" value="Transl_B-barrel_sf"/>
</dbReference>
<gene>
    <name evidence="9" type="ORF">A2415_00465</name>
</gene>
<dbReference type="PANTHER" id="PTHR11229:SF16">
    <property type="entry name" value="LARGE RIBOSOMAL SUBUNIT PROTEIN UL3C"/>
    <property type="match status" value="1"/>
</dbReference>
<keyword evidence="5" id="KW-0687">Ribonucleoprotein</keyword>
<dbReference type="PANTHER" id="PTHR11229">
    <property type="entry name" value="50S RIBOSOMAL PROTEIN L3"/>
    <property type="match status" value="1"/>
</dbReference>
<reference evidence="9 10" key="1">
    <citation type="journal article" date="2016" name="Nat. Commun.">
        <title>Thousands of microbial genomes shed light on interconnected biogeochemical processes in an aquifer system.</title>
        <authorList>
            <person name="Anantharaman K."/>
            <person name="Brown C.T."/>
            <person name="Hug L.A."/>
            <person name="Sharon I."/>
            <person name="Castelle C.J."/>
            <person name="Probst A.J."/>
            <person name="Thomas B.C."/>
            <person name="Singh A."/>
            <person name="Wilkins M.J."/>
            <person name="Karaoz U."/>
            <person name="Brodie E.L."/>
            <person name="Williams K.H."/>
            <person name="Hubbard S.S."/>
            <person name="Banfield J.F."/>
        </authorList>
    </citation>
    <scope>NUCLEOTIDE SEQUENCE [LARGE SCALE GENOMIC DNA]</scope>
</reference>
<dbReference type="InterPro" id="IPR019927">
    <property type="entry name" value="Ribosomal_uL3_bac/org-type"/>
</dbReference>
<dbReference type="InterPro" id="IPR000597">
    <property type="entry name" value="Ribosomal_uL3"/>
</dbReference>
<dbReference type="GO" id="GO:0019843">
    <property type="term" value="F:rRNA binding"/>
    <property type="evidence" value="ECO:0007669"/>
    <property type="project" value="UniProtKB-KW"/>
</dbReference>
<evidence type="ECO:0000256" key="4">
    <source>
        <dbReference type="ARBA" id="ARBA00022980"/>
    </source>
</evidence>
<evidence type="ECO:0000256" key="7">
    <source>
        <dbReference type="ARBA" id="ARBA00035457"/>
    </source>
</evidence>
<dbReference type="SUPFAM" id="SSF50447">
    <property type="entry name" value="Translation proteins"/>
    <property type="match status" value="1"/>
</dbReference>
<accession>A0A1F4WL14</accession>
<evidence type="ECO:0000256" key="3">
    <source>
        <dbReference type="ARBA" id="ARBA00022884"/>
    </source>
</evidence>
<keyword evidence="2" id="KW-0699">rRNA-binding</keyword>
<evidence type="ECO:0000313" key="9">
    <source>
        <dbReference type="EMBL" id="OGC70056.1"/>
    </source>
</evidence>
<keyword evidence="3" id="KW-0694">RNA-binding</keyword>
<evidence type="ECO:0000256" key="8">
    <source>
        <dbReference type="SAM" id="MobiDB-lite"/>
    </source>
</evidence>
<comment type="caution">
    <text evidence="9">The sequence shown here is derived from an EMBL/GenBank/DDBJ whole genome shotgun (WGS) entry which is preliminary data.</text>
</comment>
<dbReference type="GO" id="GO:0003735">
    <property type="term" value="F:structural constituent of ribosome"/>
    <property type="evidence" value="ECO:0007669"/>
    <property type="project" value="InterPro"/>
</dbReference>
<dbReference type="Pfam" id="PF00297">
    <property type="entry name" value="Ribosomal_L3"/>
    <property type="match status" value="1"/>
</dbReference>
<dbReference type="GO" id="GO:0005840">
    <property type="term" value="C:ribosome"/>
    <property type="evidence" value="ECO:0007669"/>
    <property type="project" value="UniProtKB-KW"/>
</dbReference>
<evidence type="ECO:0000256" key="1">
    <source>
        <dbReference type="ARBA" id="ARBA00006540"/>
    </source>
</evidence>
<dbReference type="AlphaFoldDB" id="A0A1F4WL14"/>
<dbReference type="Gene3D" id="2.40.30.10">
    <property type="entry name" value="Translation factors"/>
    <property type="match status" value="1"/>
</dbReference>
<name>A0A1F4WL14_UNCKA</name>
<proteinExistence type="inferred from homology"/>